<reference evidence="2 3" key="1">
    <citation type="submission" date="2018-07" db="EMBL/GenBank/DDBJ databases">
        <title>Thalassococcus profundi sp. nov., a marine bacterium isolated from deep seawater of Okinawa Trough.</title>
        <authorList>
            <person name="Yu M."/>
        </authorList>
    </citation>
    <scope>NUCLEOTIDE SEQUENCE [LARGE SCALE GENOMIC DNA]</scope>
    <source>
        <strain evidence="2 3">WRAS1</strain>
    </source>
</reference>
<keyword evidence="1" id="KW-0732">Signal</keyword>
<gene>
    <name evidence="2" type="ORF">DU478_18345</name>
</gene>
<evidence type="ECO:0000256" key="1">
    <source>
        <dbReference type="SAM" id="SignalP"/>
    </source>
</evidence>
<sequence>MTRLTVLTAALTALALPATAQTVAEQLNDYPTVARADYVFGCMATNGQSRTALEQCSCSIDTIATILPYERYVEAETVLSLRLVGGERMSFFRSATMANDIVAELRRAQAEAEIVCF</sequence>
<accession>A0A369THM9</accession>
<dbReference type="OrthoDB" id="7277196at2"/>
<comment type="caution">
    <text evidence="2">The sequence shown here is derived from an EMBL/GenBank/DDBJ whole genome shotgun (WGS) entry which is preliminary data.</text>
</comment>
<dbReference type="EMBL" id="QPMK01000018">
    <property type="protein sequence ID" value="RDD64778.1"/>
    <property type="molecule type" value="Genomic_DNA"/>
</dbReference>
<keyword evidence="3" id="KW-1185">Reference proteome</keyword>
<organism evidence="2 3">
    <name type="scientific">Thalassococcus profundi</name>
    <dbReference type="NCBI Taxonomy" id="2282382"/>
    <lineage>
        <taxon>Bacteria</taxon>
        <taxon>Pseudomonadati</taxon>
        <taxon>Pseudomonadota</taxon>
        <taxon>Alphaproteobacteria</taxon>
        <taxon>Rhodobacterales</taxon>
        <taxon>Roseobacteraceae</taxon>
        <taxon>Thalassococcus</taxon>
    </lineage>
</organism>
<feature type="chain" id="PRO_5016826525" evidence="1">
    <location>
        <begin position="21"/>
        <end position="117"/>
    </location>
</feature>
<dbReference type="Proteomes" id="UP000253977">
    <property type="component" value="Unassembled WGS sequence"/>
</dbReference>
<protein>
    <submittedName>
        <fullName evidence="2">Uncharacterized protein</fullName>
    </submittedName>
</protein>
<dbReference type="RefSeq" id="WP_114512502.1">
    <property type="nucleotide sequence ID" value="NZ_QPMK01000018.1"/>
</dbReference>
<evidence type="ECO:0000313" key="2">
    <source>
        <dbReference type="EMBL" id="RDD64778.1"/>
    </source>
</evidence>
<proteinExistence type="predicted"/>
<name>A0A369THM9_9RHOB</name>
<feature type="signal peptide" evidence="1">
    <location>
        <begin position="1"/>
        <end position="20"/>
    </location>
</feature>
<dbReference type="AlphaFoldDB" id="A0A369THM9"/>
<evidence type="ECO:0000313" key="3">
    <source>
        <dbReference type="Proteomes" id="UP000253977"/>
    </source>
</evidence>